<accession>A0A919PJU6</accession>
<keyword evidence="1" id="KW-1133">Transmembrane helix</keyword>
<dbReference type="EMBL" id="BONQ01000052">
    <property type="protein sequence ID" value="GIG45472.1"/>
    <property type="molecule type" value="Genomic_DNA"/>
</dbReference>
<feature type="transmembrane region" description="Helical" evidence="1">
    <location>
        <begin position="213"/>
        <end position="235"/>
    </location>
</feature>
<feature type="transmembrane region" description="Helical" evidence="1">
    <location>
        <begin position="279"/>
        <end position="298"/>
    </location>
</feature>
<evidence type="ECO:0000313" key="3">
    <source>
        <dbReference type="Proteomes" id="UP000660611"/>
    </source>
</evidence>
<evidence type="ECO:0000313" key="2">
    <source>
        <dbReference type="EMBL" id="GIG45472.1"/>
    </source>
</evidence>
<gene>
    <name evidence="2" type="ORF">Dsi01nite_035130</name>
</gene>
<keyword evidence="1" id="KW-0472">Membrane</keyword>
<name>A0A919PJU6_9ACTN</name>
<organism evidence="2 3">
    <name type="scientific">Dactylosporangium siamense</name>
    <dbReference type="NCBI Taxonomy" id="685454"/>
    <lineage>
        <taxon>Bacteria</taxon>
        <taxon>Bacillati</taxon>
        <taxon>Actinomycetota</taxon>
        <taxon>Actinomycetes</taxon>
        <taxon>Micromonosporales</taxon>
        <taxon>Micromonosporaceae</taxon>
        <taxon>Dactylosporangium</taxon>
    </lineage>
</organism>
<feature type="transmembrane region" description="Helical" evidence="1">
    <location>
        <begin position="76"/>
        <end position="96"/>
    </location>
</feature>
<dbReference type="Proteomes" id="UP000660611">
    <property type="component" value="Unassembled WGS sequence"/>
</dbReference>
<reference evidence="2" key="1">
    <citation type="submission" date="2021-01" db="EMBL/GenBank/DDBJ databases">
        <title>Whole genome shotgun sequence of Dactylosporangium siamense NBRC 106093.</title>
        <authorList>
            <person name="Komaki H."/>
            <person name="Tamura T."/>
        </authorList>
    </citation>
    <scope>NUCLEOTIDE SEQUENCE</scope>
    <source>
        <strain evidence="2">NBRC 106093</strain>
    </source>
</reference>
<proteinExistence type="predicted"/>
<dbReference type="RefSeq" id="WP_203847269.1">
    <property type="nucleotide sequence ID" value="NZ_BAAAVW010000011.1"/>
</dbReference>
<keyword evidence="3" id="KW-1185">Reference proteome</keyword>
<feature type="transmembrane region" description="Helical" evidence="1">
    <location>
        <begin position="51"/>
        <end position="69"/>
    </location>
</feature>
<evidence type="ECO:0000256" key="1">
    <source>
        <dbReference type="SAM" id="Phobius"/>
    </source>
</evidence>
<dbReference type="AlphaFoldDB" id="A0A919PJU6"/>
<feature type="transmembrane region" description="Helical" evidence="1">
    <location>
        <begin position="247"/>
        <end position="267"/>
    </location>
</feature>
<keyword evidence="1" id="KW-0812">Transmembrane</keyword>
<comment type="caution">
    <text evidence="2">The sequence shown here is derived from an EMBL/GenBank/DDBJ whole genome shotgun (WGS) entry which is preliminary data.</text>
</comment>
<protein>
    <submittedName>
        <fullName evidence="2">Uncharacterized protein</fullName>
    </submittedName>
</protein>
<sequence length="303" mass="31890">MMHLRPALRWHRPLLALAAVMALLVLVSLVGLLVDDRRLLGVSVWLKPLKFGISFAAYALTLAWMLSLVTRGRRVAAAAGTTVAVAGLAEVGLIVFQSARGRLSHYNVATDLDDTLWMWMGISIGVLWVATLVLAVVLFFTPISDPASRWAVRLGVAVALGGMAVGLLMLRPTPEQEAADVETVVGAHSVGVPDGGPGMPLTGWSLTGGDLRIPHFVGMHGLQALPLLAMLLGMLVGYGSRLDRLRLVLVGAAGYVGLIALLTWQALRGQPLLRPDAATWAALGLLVVAVGAGAASALRTTSR</sequence>
<feature type="transmembrane region" description="Helical" evidence="1">
    <location>
        <begin position="152"/>
        <end position="170"/>
    </location>
</feature>
<feature type="transmembrane region" description="Helical" evidence="1">
    <location>
        <begin position="116"/>
        <end position="140"/>
    </location>
</feature>